<organism evidence="2 3">
    <name type="scientific">Phaseolus coccineus</name>
    <name type="common">Scarlet runner bean</name>
    <name type="synonym">Phaseolus multiflorus</name>
    <dbReference type="NCBI Taxonomy" id="3886"/>
    <lineage>
        <taxon>Eukaryota</taxon>
        <taxon>Viridiplantae</taxon>
        <taxon>Streptophyta</taxon>
        <taxon>Embryophyta</taxon>
        <taxon>Tracheophyta</taxon>
        <taxon>Spermatophyta</taxon>
        <taxon>Magnoliopsida</taxon>
        <taxon>eudicotyledons</taxon>
        <taxon>Gunneridae</taxon>
        <taxon>Pentapetalae</taxon>
        <taxon>rosids</taxon>
        <taxon>fabids</taxon>
        <taxon>Fabales</taxon>
        <taxon>Fabaceae</taxon>
        <taxon>Papilionoideae</taxon>
        <taxon>50 kb inversion clade</taxon>
        <taxon>NPAAA clade</taxon>
        <taxon>indigoferoid/millettioid clade</taxon>
        <taxon>Phaseoleae</taxon>
        <taxon>Phaseolus</taxon>
    </lineage>
</organism>
<name>A0AAN9MNF3_PHACN</name>
<evidence type="ECO:0000313" key="2">
    <source>
        <dbReference type="EMBL" id="KAK7355207.1"/>
    </source>
</evidence>
<feature type="compositionally biased region" description="Basic residues" evidence="1">
    <location>
        <begin position="60"/>
        <end position="71"/>
    </location>
</feature>
<proteinExistence type="predicted"/>
<evidence type="ECO:0000313" key="3">
    <source>
        <dbReference type="Proteomes" id="UP001374584"/>
    </source>
</evidence>
<reference evidence="2 3" key="1">
    <citation type="submission" date="2024-01" db="EMBL/GenBank/DDBJ databases">
        <title>The genomes of 5 underutilized Papilionoideae crops provide insights into root nodulation and disease resistanc.</title>
        <authorList>
            <person name="Jiang F."/>
        </authorList>
    </citation>
    <scope>NUCLEOTIDE SEQUENCE [LARGE SCALE GENOMIC DNA]</scope>
    <source>
        <strain evidence="2">JINMINGXINNONG_FW02</strain>
        <tissue evidence="2">Leaves</tissue>
    </source>
</reference>
<feature type="region of interest" description="Disordered" evidence="1">
    <location>
        <begin position="59"/>
        <end position="86"/>
    </location>
</feature>
<accession>A0AAN9MNF3</accession>
<protein>
    <submittedName>
        <fullName evidence="2">Uncharacterized protein</fullName>
    </submittedName>
</protein>
<keyword evidence="3" id="KW-1185">Reference proteome</keyword>
<dbReference type="EMBL" id="JAYMYR010000006">
    <property type="protein sequence ID" value="KAK7355207.1"/>
    <property type="molecule type" value="Genomic_DNA"/>
</dbReference>
<gene>
    <name evidence="2" type="ORF">VNO80_14456</name>
</gene>
<comment type="caution">
    <text evidence="2">The sequence shown here is derived from an EMBL/GenBank/DDBJ whole genome shotgun (WGS) entry which is preliminary data.</text>
</comment>
<sequence length="86" mass="10088">MHEFLHYYGVVEVHNSVRYFSLILPKPSTAPFGPLVFKPYYRVLSVRVSASCLCRSPISTRRRRSSRKRQVFAHPPSPQQQQEKKK</sequence>
<dbReference type="AlphaFoldDB" id="A0AAN9MNF3"/>
<dbReference type="Proteomes" id="UP001374584">
    <property type="component" value="Unassembled WGS sequence"/>
</dbReference>
<evidence type="ECO:0000256" key="1">
    <source>
        <dbReference type="SAM" id="MobiDB-lite"/>
    </source>
</evidence>